<keyword evidence="3" id="KW-1185">Reference proteome</keyword>
<dbReference type="RefSeq" id="WP_187040727.1">
    <property type="nucleotide sequence ID" value="NZ_JADEWB010000048.1"/>
</dbReference>
<dbReference type="InterPro" id="IPR025248">
    <property type="entry name" value="DUF4007"/>
</dbReference>
<evidence type="ECO:0000313" key="2">
    <source>
        <dbReference type="EMBL" id="MBE9236479.1"/>
    </source>
</evidence>
<organism evidence="2 3">
    <name type="scientific">Sphaerospermopsis aphanizomenoides LEGE 00250</name>
    <dbReference type="NCBI Taxonomy" id="2777972"/>
    <lineage>
        <taxon>Bacteria</taxon>
        <taxon>Bacillati</taxon>
        <taxon>Cyanobacteriota</taxon>
        <taxon>Cyanophyceae</taxon>
        <taxon>Nostocales</taxon>
        <taxon>Aphanizomenonaceae</taxon>
        <taxon>Sphaerospermopsis</taxon>
        <taxon>Sphaerospermopsis aphanizomenoides</taxon>
    </lineage>
</organism>
<evidence type="ECO:0000313" key="3">
    <source>
        <dbReference type="Proteomes" id="UP000606776"/>
    </source>
</evidence>
<dbReference type="Pfam" id="PF13182">
    <property type="entry name" value="DUF4007"/>
    <property type="match status" value="1"/>
</dbReference>
<proteinExistence type="predicted"/>
<sequence length="277" mass="31880">MTKMQLHFNGTFPLKKTEIKSILEAASTEIGLKDTLENLMAKTGLGNAKVGKIKSWAMRSGLVKDNYLSPEGKIVLKHDPYLQSIVTDWFMHFYLSFGNYGLNKTPENPADWGGWTYFIYTFLPENPTFTKDNLFQNSIPIFEEPAKAVPERFKYILRTYTEQQALANCHFLQETKTDTYQTGKAQLPNPYLIGYFLAKLWERDFSKETSVLTDDIINQKMGIVPVLGIEKEALQPHLNNLESLGIIEQRRTVAPYQIIRRWNNPLNLLEKSYGNNK</sequence>
<evidence type="ECO:0000259" key="1">
    <source>
        <dbReference type="Pfam" id="PF13182"/>
    </source>
</evidence>
<name>A0ABR9VDC3_9CYAN</name>
<comment type="caution">
    <text evidence="2">The sequence shown here is derived from an EMBL/GenBank/DDBJ whole genome shotgun (WGS) entry which is preliminary data.</text>
</comment>
<protein>
    <submittedName>
        <fullName evidence="2">DUF4007 family protein</fullName>
    </submittedName>
</protein>
<accession>A0ABR9VDC3</accession>
<feature type="domain" description="DUF4007" evidence="1">
    <location>
        <begin position="11"/>
        <end position="260"/>
    </location>
</feature>
<gene>
    <name evidence="2" type="ORF">IQ227_10710</name>
</gene>
<reference evidence="2 3" key="1">
    <citation type="submission" date="2020-10" db="EMBL/GenBank/DDBJ databases">
        <authorList>
            <person name="Castelo-Branco R."/>
            <person name="Eusebio N."/>
            <person name="Adriana R."/>
            <person name="Vieira A."/>
            <person name="Brugerolle De Fraissinette N."/>
            <person name="Rezende De Castro R."/>
            <person name="Schneider M.P."/>
            <person name="Vasconcelos V."/>
            <person name="Leao P.N."/>
        </authorList>
    </citation>
    <scope>NUCLEOTIDE SEQUENCE [LARGE SCALE GENOMIC DNA]</scope>
    <source>
        <strain evidence="2 3">LEGE 00250</strain>
    </source>
</reference>
<dbReference type="Proteomes" id="UP000606776">
    <property type="component" value="Unassembled WGS sequence"/>
</dbReference>
<dbReference type="EMBL" id="JADEWB010000048">
    <property type="protein sequence ID" value="MBE9236479.1"/>
    <property type="molecule type" value="Genomic_DNA"/>
</dbReference>